<keyword evidence="3" id="KW-0812">Transmembrane</keyword>
<evidence type="ECO:0000256" key="2">
    <source>
        <dbReference type="SAM" id="MobiDB-lite"/>
    </source>
</evidence>
<protein>
    <recommendedName>
        <fullName evidence="4">RING-type domain-containing protein</fullName>
    </recommendedName>
</protein>
<feature type="region of interest" description="Disordered" evidence="2">
    <location>
        <begin position="638"/>
        <end position="659"/>
    </location>
</feature>
<name>A0A316YYZ8_9BASI</name>
<evidence type="ECO:0000256" key="3">
    <source>
        <dbReference type="SAM" id="Phobius"/>
    </source>
</evidence>
<evidence type="ECO:0000256" key="1">
    <source>
        <dbReference type="PROSITE-ProRule" id="PRU00175"/>
    </source>
</evidence>
<feature type="compositionally biased region" description="Basic residues" evidence="2">
    <location>
        <begin position="99"/>
        <end position="109"/>
    </location>
</feature>
<proteinExistence type="predicted"/>
<feature type="compositionally biased region" description="Low complexity" evidence="2">
    <location>
        <begin position="519"/>
        <end position="536"/>
    </location>
</feature>
<evidence type="ECO:0000259" key="4">
    <source>
        <dbReference type="PROSITE" id="PS50089"/>
    </source>
</evidence>
<dbReference type="GO" id="GO:0008270">
    <property type="term" value="F:zinc ion binding"/>
    <property type="evidence" value="ECO:0007669"/>
    <property type="project" value="UniProtKB-KW"/>
</dbReference>
<dbReference type="InterPro" id="IPR013083">
    <property type="entry name" value="Znf_RING/FYVE/PHD"/>
</dbReference>
<reference evidence="5" key="1">
    <citation type="journal article" date="2018" name="Mol. Biol. Evol.">
        <title>Broad Genomic Sampling Reveals a Smut Pathogenic Ancestry of the Fungal Clade Ustilaginomycotina.</title>
        <authorList>
            <person name="Kijpornyongpan T."/>
            <person name="Mondo S.J."/>
            <person name="Barry K."/>
            <person name="Sandor L."/>
            <person name="Lee J."/>
            <person name="Lipzen A."/>
            <person name="Pangilinan J."/>
            <person name="LaButti K."/>
            <person name="Hainaut M."/>
            <person name="Henrissat B."/>
            <person name="Grigoriev I.V."/>
            <person name="Spatafora J.W."/>
            <person name="Aime M.C."/>
        </authorList>
    </citation>
    <scope>NUCLEOTIDE SEQUENCE [LARGE SCALE GENOMIC DNA]</scope>
    <source>
        <strain evidence="5">MCA 4198</strain>
    </source>
</reference>
<dbReference type="PROSITE" id="PS50089">
    <property type="entry name" value="ZF_RING_2"/>
    <property type="match status" value="1"/>
</dbReference>
<keyword evidence="3" id="KW-1133">Transmembrane helix</keyword>
<feature type="domain" description="RING-type" evidence="4">
    <location>
        <begin position="557"/>
        <end position="622"/>
    </location>
</feature>
<keyword evidence="1" id="KW-0479">Metal-binding</keyword>
<keyword evidence="6" id="KW-1185">Reference proteome</keyword>
<dbReference type="InterPro" id="IPR001841">
    <property type="entry name" value="Znf_RING"/>
</dbReference>
<gene>
    <name evidence="5" type="ORF">FA10DRAFT_264959</name>
</gene>
<organism evidence="5 6">
    <name type="scientific">Acaromyces ingoldii</name>
    <dbReference type="NCBI Taxonomy" id="215250"/>
    <lineage>
        <taxon>Eukaryota</taxon>
        <taxon>Fungi</taxon>
        <taxon>Dikarya</taxon>
        <taxon>Basidiomycota</taxon>
        <taxon>Ustilaginomycotina</taxon>
        <taxon>Exobasidiomycetes</taxon>
        <taxon>Exobasidiales</taxon>
        <taxon>Cryptobasidiaceae</taxon>
        <taxon>Acaromyces</taxon>
    </lineage>
</organism>
<feature type="compositionally biased region" description="Polar residues" evidence="2">
    <location>
        <begin position="381"/>
        <end position="394"/>
    </location>
</feature>
<dbReference type="SUPFAM" id="SSF57850">
    <property type="entry name" value="RING/U-box"/>
    <property type="match status" value="1"/>
</dbReference>
<dbReference type="Gene3D" id="3.30.40.10">
    <property type="entry name" value="Zinc/RING finger domain, C3HC4 (zinc finger)"/>
    <property type="match status" value="1"/>
</dbReference>
<dbReference type="STRING" id="215250.A0A316YYZ8"/>
<feature type="region of interest" description="Disordered" evidence="2">
    <location>
        <begin position="99"/>
        <end position="159"/>
    </location>
</feature>
<dbReference type="GeneID" id="37042775"/>
<feature type="transmembrane region" description="Helical" evidence="3">
    <location>
        <begin position="221"/>
        <end position="244"/>
    </location>
</feature>
<evidence type="ECO:0000313" key="5">
    <source>
        <dbReference type="EMBL" id="PWN94431.1"/>
    </source>
</evidence>
<keyword evidence="3" id="KW-0472">Membrane</keyword>
<feature type="transmembrane region" description="Helical" evidence="3">
    <location>
        <begin position="272"/>
        <end position="293"/>
    </location>
</feature>
<dbReference type="InParanoid" id="A0A316YYZ8"/>
<feature type="compositionally biased region" description="Basic and acidic residues" evidence="2">
    <location>
        <begin position="110"/>
        <end position="135"/>
    </location>
</feature>
<dbReference type="OrthoDB" id="3363176at2759"/>
<dbReference type="EMBL" id="KZ819634">
    <property type="protein sequence ID" value="PWN94431.1"/>
    <property type="molecule type" value="Genomic_DNA"/>
</dbReference>
<dbReference type="AlphaFoldDB" id="A0A316YYZ8"/>
<feature type="region of interest" description="Disordered" evidence="2">
    <location>
        <begin position="505"/>
        <end position="547"/>
    </location>
</feature>
<dbReference type="Proteomes" id="UP000245768">
    <property type="component" value="Unassembled WGS sequence"/>
</dbReference>
<evidence type="ECO:0000313" key="6">
    <source>
        <dbReference type="Proteomes" id="UP000245768"/>
    </source>
</evidence>
<dbReference type="SMART" id="SM00184">
    <property type="entry name" value="RING"/>
    <property type="match status" value="1"/>
</dbReference>
<keyword evidence="1" id="KW-0862">Zinc</keyword>
<accession>A0A316YYZ8</accession>
<dbReference type="RefSeq" id="XP_025381629.1">
    <property type="nucleotide sequence ID" value="XM_025520859.1"/>
</dbReference>
<keyword evidence="1" id="KW-0863">Zinc-finger</keyword>
<sequence>MRVLPHISQPTLDTFRRDVYRPRLALLLLILLLSGKGSEDLSNRTRRDVVASFRIGGAEGGVSGSSAHSASTASFAHAGSSRGSRYDFSNLFGFGLSRTRTKGQGKGKGKGRERIKSEANEKGLGKGKADTESTVRESSVTSTNRAKAKAKAHDKGGQPAPGSVFYLPRPSLSLLLDADVLPAILPLHVLWVVRLGGMMVEDGIVKSTMAAERGRTKRSMMAAHGLAIAKIIGLALLAMSAFAASTSSMLRGWGPSRSNVEKQRSHEQRSLLPLHVIVFLELTATLLSLVVPLTKLSHPRLDRLFPQTLRIPSPSHSPGIIDMLPLPPGLADVLTGRASSNRYSNRAMAARRRQRALNHMGTIQPGRRHGALLDQISTTPETQTATNVSQNIRSSEGGVPHNPMRLYDADGRPVRPGKVPRIKGVEVQIELSWLLENLATLWGHAVGAIEYAIVTLSLPTLSPTSLPPVLSLLSLRSQLGAVAITWTSARRSVECLEFVRRRWGVDSSSNSPTSPPSPSARTSPTATAAGAMGGPSSRRRARSSATWRAGHTDDVMCSICFEVVRYGSPTAHSDALAIEGSASGNQQTGTAGESCTLDCGHELHAVCLVQWLTKQAFCPCCHAALSFSPPLTQEQEPTAAAASVNSAPNDAGATTRGAF</sequence>
<feature type="region of interest" description="Disordered" evidence="2">
    <location>
        <begin position="381"/>
        <end position="402"/>
    </location>
</feature>